<accession>A0A5E6ZLB2</accession>
<gene>
    <name evidence="1" type="ORF">PS723_00023</name>
</gene>
<proteinExistence type="predicted"/>
<dbReference type="RefSeq" id="WP_150801673.1">
    <property type="nucleotide sequence ID" value="NZ_CABVHY010000001.1"/>
</dbReference>
<dbReference type="Proteomes" id="UP000379480">
    <property type="component" value="Unassembled WGS sequence"/>
</dbReference>
<evidence type="ECO:0000313" key="2">
    <source>
        <dbReference type="Proteomes" id="UP000379480"/>
    </source>
</evidence>
<reference evidence="1 2" key="1">
    <citation type="submission" date="2019-09" db="EMBL/GenBank/DDBJ databases">
        <authorList>
            <person name="Chandra G."/>
            <person name="Truman W A."/>
        </authorList>
    </citation>
    <scope>NUCLEOTIDE SEQUENCE [LARGE SCALE GENOMIC DNA]</scope>
    <source>
        <strain evidence="1">PS723</strain>
    </source>
</reference>
<dbReference type="AlphaFoldDB" id="A0A5E6ZLB2"/>
<sequence>MNSAVSFRHNDKFYTEVEAVTLYEADGYLILTHANDDSSSISEGGEALFEALSGLGIRANKHP</sequence>
<name>A0A5E6ZLB2_PSEFL</name>
<organism evidence="1 2">
    <name type="scientific">Pseudomonas fluorescens</name>
    <dbReference type="NCBI Taxonomy" id="294"/>
    <lineage>
        <taxon>Bacteria</taxon>
        <taxon>Pseudomonadati</taxon>
        <taxon>Pseudomonadota</taxon>
        <taxon>Gammaproteobacteria</taxon>
        <taxon>Pseudomonadales</taxon>
        <taxon>Pseudomonadaceae</taxon>
        <taxon>Pseudomonas</taxon>
    </lineage>
</organism>
<dbReference type="OrthoDB" id="6999862at2"/>
<dbReference type="EMBL" id="CABVHY010000001">
    <property type="protein sequence ID" value="VVN64807.1"/>
    <property type="molecule type" value="Genomic_DNA"/>
</dbReference>
<protein>
    <submittedName>
        <fullName evidence="1">Uncharacterized protein</fullName>
    </submittedName>
</protein>
<evidence type="ECO:0000313" key="1">
    <source>
        <dbReference type="EMBL" id="VVN64807.1"/>
    </source>
</evidence>